<keyword evidence="2" id="KW-0694">RNA-binding</keyword>
<dbReference type="AlphaFoldDB" id="A0AAW1PG43"/>
<evidence type="ECO:0000256" key="3">
    <source>
        <dbReference type="SAM" id="MobiDB-lite"/>
    </source>
</evidence>
<dbReference type="InterPro" id="IPR000504">
    <property type="entry name" value="RRM_dom"/>
</dbReference>
<feature type="compositionally biased region" description="Gly residues" evidence="3">
    <location>
        <begin position="220"/>
        <end position="231"/>
    </location>
</feature>
<evidence type="ECO:0000256" key="1">
    <source>
        <dbReference type="ARBA" id="ARBA00006265"/>
    </source>
</evidence>
<dbReference type="InterPro" id="IPR012677">
    <property type="entry name" value="Nucleotide-bd_a/b_plait_sf"/>
</dbReference>
<dbReference type="CDD" id="cd12372">
    <property type="entry name" value="RRM_CFIm68_CFIm59"/>
    <property type="match status" value="1"/>
</dbReference>
<comment type="caution">
    <text evidence="5">The sequence shown here is derived from an EMBL/GenBank/DDBJ whole genome shotgun (WGS) entry which is preliminary data.</text>
</comment>
<dbReference type="SMART" id="SM00360">
    <property type="entry name" value="RRM"/>
    <property type="match status" value="1"/>
</dbReference>
<dbReference type="PANTHER" id="PTHR23204">
    <property type="entry name" value="CLEAVAGE AND POLYADENYLATION SPECIFIC FACTOR"/>
    <property type="match status" value="1"/>
</dbReference>
<dbReference type="SUPFAM" id="SSF54928">
    <property type="entry name" value="RNA-binding domain, RBD"/>
    <property type="match status" value="1"/>
</dbReference>
<dbReference type="Proteomes" id="UP001465755">
    <property type="component" value="Unassembled WGS sequence"/>
</dbReference>
<dbReference type="InterPro" id="IPR034772">
    <property type="entry name" value="CPSF6/7"/>
</dbReference>
<feature type="domain" description="RRM" evidence="4">
    <location>
        <begin position="82"/>
        <end position="160"/>
    </location>
</feature>
<keyword evidence="6" id="KW-1185">Reference proteome</keyword>
<dbReference type="Gene3D" id="3.30.70.330">
    <property type="match status" value="1"/>
</dbReference>
<gene>
    <name evidence="5" type="ORF">WJX73_010385</name>
</gene>
<accession>A0AAW1PG43</accession>
<evidence type="ECO:0000256" key="2">
    <source>
        <dbReference type="PROSITE-ProRule" id="PRU00176"/>
    </source>
</evidence>
<dbReference type="PROSITE" id="PS50102">
    <property type="entry name" value="RRM"/>
    <property type="match status" value="1"/>
</dbReference>
<feature type="compositionally biased region" description="Polar residues" evidence="3">
    <location>
        <begin position="41"/>
        <end position="59"/>
    </location>
</feature>
<feature type="region of interest" description="Disordered" evidence="3">
    <location>
        <begin position="1"/>
        <end position="78"/>
    </location>
</feature>
<proteinExistence type="inferred from homology"/>
<dbReference type="GO" id="GO:0003723">
    <property type="term" value="F:RNA binding"/>
    <property type="evidence" value="ECO:0007669"/>
    <property type="project" value="UniProtKB-UniRule"/>
</dbReference>
<comment type="similarity">
    <text evidence="1">Belongs to the RRM CPSF6/7 family.</text>
</comment>
<evidence type="ECO:0000313" key="5">
    <source>
        <dbReference type="EMBL" id="KAK9808479.1"/>
    </source>
</evidence>
<sequence>MQTGGSAAGDDDLYGDIAQAEAAPTIQAAQDRAKPSAPQPEASTSGRQASPQGTPTSALVASADPTEKAPGSGKPAAATGPASLYLGNLQWWTSDAELEALCAEYGTLSSLKIFEDRKNGKSQGYALVEFSSPAAARACKEGLHGRSIQDKNCVVTFANNASASAAAASAAAASTAKEATTTAVPSTSGRGQGQYEAGRGRSAPYSRGRGPAQQQRYDGDSGGFNHQGGPGRYPSTHGHMGGMPMPPGMAMMPDVMMGGPMMGGPMMPMGPIIPANMAGMPMPGMMFGHQDDQFWGVDQQMPYKRQRFY</sequence>
<feature type="region of interest" description="Disordered" evidence="3">
    <location>
        <begin position="178"/>
        <end position="241"/>
    </location>
</feature>
<feature type="compositionally biased region" description="Low complexity" evidence="3">
    <location>
        <begin position="18"/>
        <end position="30"/>
    </location>
</feature>
<organism evidence="5 6">
    <name type="scientific">Symbiochloris irregularis</name>
    <dbReference type="NCBI Taxonomy" id="706552"/>
    <lineage>
        <taxon>Eukaryota</taxon>
        <taxon>Viridiplantae</taxon>
        <taxon>Chlorophyta</taxon>
        <taxon>core chlorophytes</taxon>
        <taxon>Trebouxiophyceae</taxon>
        <taxon>Trebouxiales</taxon>
        <taxon>Trebouxiaceae</taxon>
        <taxon>Symbiochloris</taxon>
    </lineage>
</organism>
<reference evidence="5 6" key="1">
    <citation type="journal article" date="2024" name="Nat. Commun.">
        <title>Phylogenomics reveals the evolutionary origins of lichenization in chlorophyte algae.</title>
        <authorList>
            <person name="Puginier C."/>
            <person name="Libourel C."/>
            <person name="Otte J."/>
            <person name="Skaloud P."/>
            <person name="Haon M."/>
            <person name="Grisel S."/>
            <person name="Petersen M."/>
            <person name="Berrin J.G."/>
            <person name="Delaux P.M."/>
            <person name="Dal Grande F."/>
            <person name="Keller J."/>
        </authorList>
    </citation>
    <scope>NUCLEOTIDE SEQUENCE [LARGE SCALE GENOMIC DNA]</scope>
    <source>
        <strain evidence="5 6">SAG 2036</strain>
    </source>
</reference>
<name>A0AAW1PG43_9CHLO</name>
<dbReference type="EMBL" id="JALJOQ010000023">
    <property type="protein sequence ID" value="KAK9808479.1"/>
    <property type="molecule type" value="Genomic_DNA"/>
</dbReference>
<evidence type="ECO:0000259" key="4">
    <source>
        <dbReference type="PROSITE" id="PS50102"/>
    </source>
</evidence>
<dbReference type="GO" id="GO:0006397">
    <property type="term" value="P:mRNA processing"/>
    <property type="evidence" value="ECO:0007669"/>
    <property type="project" value="UniProtKB-KW"/>
</dbReference>
<dbReference type="GO" id="GO:0005634">
    <property type="term" value="C:nucleus"/>
    <property type="evidence" value="ECO:0007669"/>
    <property type="project" value="UniProtKB-SubCell"/>
</dbReference>
<dbReference type="Pfam" id="PF00076">
    <property type="entry name" value="RRM_1"/>
    <property type="match status" value="1"/>
</dbReference>
<evidence type="ECO:0000313" key="6">
    <source>
        <dbReference type="Proteomes" id="UP001465755"/>
    </source>
</evidence>
<dbReference type="InterPro" id="IPR035979">
    <property type="entry name" value="RBD_domain_sf"/>
</dbReference>
<protein>
    <recommendedName>
        <fullName evidence="4">RRM domain-containing protein</fullName>
    </recommendedName>
</protein>